<evidence type="ECO:0000256" key="1">
    <source>
        <dbReference type="ARBA" id="ARBA00004328"/>
    </source>
</evidence>
<evidence type="ECO:0000256" key="2">
    <source>
        <dbReference type="ARBA" id="ARBA00022659"/>
    </source>
</evidence>
<dbReference type="PANTHER" id="PTHR45785">
    <property type="entry name" value="COMPLEMENT FACTOR H-RELATED"/>
    <property type="match status" value="1"/>
</dbReference>
<feature type="signal peptide" evidence="6">
    <location>
        <begin position="1"/>
        <end position="20"/>
    </location>
</feature>
<dbReference type="Bgee" id="ENSACLG00000025399">
    <property type="expression patterns" value="Expressed in liver"/>
</dbReference>
<feature type="chain" id="PRO_5044295062" description="Sushi domain-containing protein" evidence="6">
    <location>
        <begin position="21"/>
        <end position="260"/>
    </location>
</feature>
<dbReference type="GeneTree" id="ENSGT00940000154386"/>
<feature type="domain" description="Sushi" evidence="7">
    <location>
        <begin position="23"/>
        <end position="83"/>
    </location>
</feature>
<organism evidence="8 9">
    <name type="scientific">Astatotilapia calliptera</name>
    <name type="common">Eastern happy</name>
    <name type="synonym">Chromis callipterus</name>
    <dbReference type="NCBI Taxonomy" id="8154"/>
    <lineage>
        <taxon>Eukaryota</taxon>
        <taxon>Metazoa</taxon>
        <taxon>Chordata</taxon>
        <taxon>Craniata</taxon>
        <taxon>Vertebrata</taxon>
        <taxon>Euteleostomi</taxon>
        <taxon>Actinopterygii</taxon>
        <taxon>Neopterygii</taxon>
        <taxon>Teleostei</taxon>
        <taxon>Neoteleostei</taxon>
        <taxon>Acanthomorphata</taxon>
        <taxon>Ovalentaria</taxon>
        <taxon>Cichlomorphae</taxon>
        <taxon>Cichliformes</taxon>
        <taxon>Cichlidae</taxon>
        <taxon>African cichlids</taxon>
        <taxon>Pseudocrenilabrinae</taxon>
        <taxon>Haplochromini</taxon>
        <taxon>Astatotilapia</taxon>
    </lineage>
</organism>
<dbReference type="InterPro" id="IPR000436">
    <property type="entry name" value="Sushi_SCR_CCP_dom"/>
</dbReference>
<dbReference type="CDD" id="cd00033">
    <property type="entry name" value="CCP"/>
    <property type="match status" value="3"/>
</dbReference>
<keyword evidence="9" id="KW-1185">Reference proteome</keyword>
<reference evidence="8" key="2">
    <citation type="submission" date="2025-08" db="UniProtKB">
        <authorList>
            <consortium name="Ensembl"/>
        </authorList>
    </citation>
    <scope>IDENTIFICATION</scope>
</reference>
<dbReference type="InterPro" id="IPR051503">
    <property type="entry name" value="ComplSys_Reg/VirEntry_Med"/>
</dbReference>
<keyword evidence="3 6" id="KW-0732">Signal</keyword>
<comment type="subcellular location">
    <subcellularLocation>
        <location evidence="1">Virion</location>
    </subcellularLocation>
</comment>
<dbReference type="Gene3D" id="2.10.70.10">
    <property type="entry name" value="Complement Module, domain 1"/>
    <property type="match status" value="4"/>
</dbReference>
<dbReference type="Pfam" id="PF00084">
    <property type="entry name" value="Sushi"/>
    <property type="match status" value="3"/>
</dbReference>
<evidence type="ECO:0000256" key="6">
    <source>
        <dbReference type="SAM" id="SignalP"/>
    </source>
</evidence>
<dbReference type="OMA" id="KFYAMEG"/>
<reference evidence="8" key="3">
    <citation type="submission" date="2025-09" db="UniProtKB">
        <authorList>
            <consortium name="Ensembl"/>
        </authorList>
    </citation>
    <scope>IDENTIFICATION</scope>
</reference>
<evidence type="ECO:0000256" key="3">
    <source>
        <dbReference type="ARBA" id="ARBA00022729"/>
    </source>
</evidence>
<comment type="caution">
    <text evidence="5">Lacks conserved residue(s) required for the propagation of feature annotation.</text>
</comment>
<evidence type="ECO:0000313" key="8">
    <source>
        <dbReference type="Ensembl" id="ENSACLP00000037526.2"/>
    </source>
</evidence>
<name>A0A3P8R8W8_ASTCA</name>
<feature type="disulfide bond" evidence="5">
    <location>
        <begin position="143"/>
        <end position="186"/>
    </location>
</feature>
<protein>
    <recommendedName>
        <fullName evidence="7">Sushi domain-containing protein</fullName>
    </recommendedName>
</protein>
<dbReference type="PROSITE" id="PS50923">
    <property type="entry name" value="SUSHI"/>
    <property type="match status" value="3"/>
</dbReference>
<dbReference type="AlphaFoldDB" id="A0A3P8R8W8"/>
<dbReference type="SUPFAM" id="SSF57535">
    <property type="entry name" value="Complement control module/SCR domain"/>
    <property type="match status" value="4"/>
</dbReference>
<evidence type="ECO:0000259" key="7">
    <source>
        <dbReference type="PROSITE" id="PS50923"/>
    </source>
</evidence>
<keyword evidence="2 5" id="KW-0768">Sushi</keyword>
<evidence type="ECO:0000256" key="4">
    <source>
        <dbReference type="ARBA" id="ARBA00023157"/>
    </source>
</evidence>
<dbReference type="Proteomes" id="UP000265100">
    <property type="component" value="Chromosome 17"/>
</dbReference>
<dbReference type="InterPro" id="IPR035976">
    <property type="entry name" value="Sushi/SCR/CCP_sf"/>
</dbReference>
<reference evidence="8" key="1">
    <citation type="submission" date="2018-05" db="EMBL/GenBank/DDBJ databases">
        <authorList>
            <person name="Datahose"/>
        </authorList>
    </citation>
    <scope>NUCLEOTIDE SEQUENCE</scope>
</reference>
<accession>A0A3P8R8W8</accession>
<evidence type="ECO:0000256" key="5">
    <source>
        <dbReference type="PROSITE-ProRule" id="PRU00302"/>
    </source>
</evidence>
<keyword evidence="4 5" id="KW-1015">Disulfide bond</keyword>
<dbReference type="STRING" id="8154.ENSACLP00000037526"/>
<dbReference type="Ensembl" id="ENSACLT00000038409.2">
    <property type="protein sequence ID" value="ENSACLP00000037526.2"/>
    <property type="gene ID" value="ENSACLG00000025399.2"/>
</dbReference>
<feature type="domain" description="Sushi" evidence="7">
    <location>
        <begin position="141"/>
        <end position="199"/>
    </location>
</feature>
<dbReference type="SMART" id="SM00032">
    <property type="entry name" value="CCP"/>
    <property type="match status" value="3"/>
</dbReference>
<sequence length="260" mass="30205">MHAITKILFLCICSLTSVKSQEVTCIRPQDRLLSRWEASWRDETKKLGDTVRYTCISGYRRKDGVTRATCTRDGWEPNPLCEEIKCRRQQFNNADITGKIQAEYRYNDRVQYNCRRGYEGSFTLTCREDGWHRSNECTEIPPCGIPPALEDGDTKTAIKEHYSHNETIEYMCQSHYIMEGEPYKTCLYGEWTGHMRCLRPCIVNEDEMRQHNITLKSSGTKYLVHDEIIEFRCTRGLSTGTVAMRQRCNSGVLVLPTCRE</sequence>
<dbReference type="PANTHER" id="PTHR45785:SF2">
    <property type="entry name" value="COMPLEMENT FACTOR H-RELATED"/>
    <property type="match status" value="1"/>
</dbReference>
<evidence type="ECO:0000313" key="9">
    <source>
        <dbReference type="Proteomes" id="UP000265100"/>
    </source>
</evidence>
<proteinExistence type="predicted"/>
<feature type="domain" description="Sushi" evidence="7">
    <location>
        <begin position="84"/>
        <end position="139"/>
    </location>
</feature>